<keyword evidence="3" id="KW-1185">Reference proteome</keyword>
<name>S8BJL3_DACHA</name>
<dbReference type="InterPro" id="IPR001810">
    <property type="entry name" value="F-box_dom"/>
</dbReference>
<protein>
    <recommendedName>
        <fullName evidence="1">F-box domain-containing protein</fullName>
    </recommendedName>
</protein>
<dbReference type="PROSITE" id="PS50181">
    <property type="entry name" value="FBOX"/>
    <property type="match status" value="1"/>
</dbReference>
<dbReference type="Proteomes" id="UP000015100">
    <property type="component" value="Unassembled WGS sequence"/>
</dbReference>
<dbReference type="OrthoDB" id="5294074at2759"/>
<evidence type="ECO:0000313" key="2">
    <source>
        <dbReference type="EMBL" id="EPS35417.1"/>
    </source>
</evidence>
<accession>S8BJL3</accession>
<dbReference type="InterPro" id="IPR032675">
    <property type="entry name" value="LRR_dom_sf"/>
</dbReference>
<feature type="domain" description="F-box" evidence="1">
    <location>
        <begin position="5"/>
        <end position="50"/>
    </location>
</feature>
<reference evidence="3" key="2">
    <citation type="submission" date="2013-04" db="EMBL/GenBank/DDBJ databases">
        <title>Genomic mechanisms accounting for the adaptation to parasitism in nematode-trapping fungi.</title>
        <authorList>
            <person name="Ahren D.G."/>
        </authorList>
    </citation>
    <scope>NUCLEOTIDE SEQUENCE [LARGE SCALE GENOMIC DNA]</scope>
    <source>
        <strain evidence="3">CBS 200.50</strain>
    </source>
</reference>
<evidence type="ECO:0000259" key="1">
    <source>
        <dbReference type="PROSITE" id="PS50181"/>
    </source>
</evidence>
<dbReference type="AlphaFoldDB" id="S8BJL3"/>
<dbReference type="Gene3D" id="3.80.10.10">
    <property type="entry name" value="Ribonuclease Inhibitor"/>
    <property type="match status" value="1"/>
</dbReference>
<dbReference type="EMBL" id="AQGS01001161">
    <property type="protein sequence ID" value="EPS35417.1"/>
    <property type="molecule type" value="Genomic_DNA"/>
</dbReference>
<dbReference type="HOGENOM" id="CLU_272020_0_0_1"/>
<sequence>MRSAGPSLLTIPREVLESIFKYVPKTDLKNVALTSSKALDALSPILFRRLTLSLERRRAAAIDPFRGDLIEEICFDSEDIEAVLNAGPRGLAYLKEFRVVVAENERTDCLSKRDDFMLRLVLQKLADAAPQLETINIVKDISLKTVALILNSLPCLRVLRIGNFGLMNKTEFDAILALQSTTTPIGLEVLEFGIFGEDLVPAVLQILRRCSQSLQELRIQTNGHFGSYRFGEWGVRFSPGSREIEKRKQRDQKFSLPRLERIHFAGDERYAGFLDLFGHLVEDCNRLSIVRLDRSLYGHNFLLELLDKGAAIKSLQLIIPYWEAGGLRRLHTKLSSLETLKISPHGAVFISDIEPIFEHRFSLKRLWIECGYACFPGGRLTGRSVKQGEYGCIFAPTFLDVGSSLYPFTSEDWPALVELAIPYFEAETIPFVHNLRVLRLVPKPLAERGYGENFNFKEELTQYIKKLWANSWSRYYQSPKLEVIVIGPGQNSRDRGASDLKYFVINRDTLDSYQPPKLEQYKKLANVLAKCAWSLLLEKDTSKRLWEEKRRPGEPFDDRNEERNMVNLRRPRVTNIGPSHWQGGRPPPPSVPLSEIEQWKLARTCTALWNVLSPLLYRAWYTLLVVNNGIDCGLTPLGAPRQCGLEMLQARHVERLLNAPPRFLSNLEHFMVINLNRVFIIPHKDEENRSLIGADQLLLRFVLQKLSAEASKLNSIRFSNDISAELFDLIISSMPNLGSLRLAGVRFEQREEEDVLKSFEKAASLPLLETLEIIAITDLDIIKKATDIMDQKAVSITCLEIQKSDMGFEEYIGRGYETNSPRRVTVWEELTSRFHRNPYDRFLPVPGRIQRKELILPTKVEIKSRVLQTLHLNSIDDGGRMVLEEIEKGAKITNLQLITRLSELKPRGYLIDQILDRIGILETLHISTRSDWDISKVLRHRKTLKRLWLECHTFHQFSTVKSSLCPGGATFFDPQQNTHPFTSEHWPLLEELAIPLVDWEKLPLIHYLRVLRLLSNYKHATSAEYRSQIETYVERLRMSSLSQYNQLPHLKVIVFDRDEASYINKKMTFYVVKFEKDQTKIRRTRNVGSVLGVYTARPRLLMERALANESPWRISDFSADPDRFRKETIKYLFDFDSDSDSEAGFDDLDSFIEDDQDDEEATALEIVVQYPGGVRRFRASGKLGVRRLR</sequence>
<reference evidence="2 3" key="1">
    <citation type="journal article" date="2013" name="PLoS Genet.">
        <title>Genomic mechanisms accounting for the adaptation to parasitism in nematode-trapping fungi.</title>
        <authorList>
            <person name="Meerupati T."/>
            <person name="Andersson K.M."/>
            <person name="Friman E."/>
            <person name="Kumar D."/>
            <person name="Tunlid A."/>
            <person name="Ahren D."/>
        </authorList>
    </citation>
    <scope>NUCLEOTIDE SEQUENCE [LARGE SCALE GENOMIC DNA]</scope>
    <source>
        <strain evidence="2 3">CBS 200.50</strain>
    </source>
</reference>
<evidence type="ECO:0000313" key="3">
    <source>
        <dbReference type="Proteomes" id="UP000015100"/>
    </source>
</evidence>
<gene>
    <name evidence="2" type="ORF">H072_11216</name>
</gene>
<organism evidence="2 3">
    <name type="scientific">Dactylellina haptotyla (strain CBS 200.50)</name>
    <name type="common">Nematode-trapping fungus</name>
    <name type="synonym">Monacrosporium haptotylum</name>
    <dbReference type="NCBI Taxonomy" id="1284197"/>
    <lineage>
        <taxon>Eukaryota</taxon>
        <taxon>Fungi</taxon>
        <taxon>Dikarya</taxon>
        <taxon>Ascomycota</taxon>
        <taxon>Pezizomycotina</taxon>
        <taxon>Orbiliomycetes</taxon>
        <taxon>Orbiliales</taxon>
        <taxon>Orbiliaceae</taxon>
        <taxon>Dactylellina</taxon>
    </lineage>
</organism>
<proteinExistence type="predicted"/>
<comment type="caution">
    <text evidence="2">The sequence shown here is derived from an EMBL/GenBank/DDBJ whole genome shotgun (WGS) entry which is preliminary data.</text>
</comment>